<keyword evidence="6" id="KW-0227">DNA damage</keyword>
<protein>
    <recommendedName>
        <fullName evidence="3">methylated-DNA--[protein]-cysteine S-methyltransferase</fullName>
        <ecNumber evidence="3">2.1.1.63</ecNumber>
    </recommendedName>
</protein>
<name>A0A127P561_9BURK</name>
<dbReference type="EMBL" id="CP013232">
    <property type="protein sequence ID" value="AMO92976.1"/>
    <property type="molecule type" value="Genomic_DNA"/>
</dbReference>
<comment type="catalytic activity">
    <reaction evidence="8">
        <text>a 6-O-methyl-2'-deoxyguanosine in DNA + L-cysteinyl-[protein] = S-methyl-L-cysteinyl-[protein] + a 2'-deoxyguanosine in DNA</text>
        <dbReference type="Rhea" id="RHEA:24000"/>
        <dbReference type="Rhea" id="RHEA-COMP:10131"/>
        <dbReference type="Rhea" id="RHEA-COMP:10132"/>
        <dbReference type="Rhea" id="RHEA-COMP:11367"/>
        <dbReference type="Rhea" id="RHEA-COMP:11368"/>
        <dbReference type="ChEBI" id="CHEBI:29950"/>
        <dbReference type="ChEBI" id="CHEBI:82612"/>
        <dbReference type="ChEBI" id="CHEBI:85445"/>
        <dbReference type="ChEBI" id="CHEBI:85448"/>
        <dbReference type="EC" id="2.1.1.63"/>
    </reaction>
</comment>
<dbReference type="PATRIC" id="fig|158899.10.peg.240"/>
<dbReference type="Pfam" id="PF01035">
    <property type="entry name" value="DNA_binding_1"/>
    <property type="match status" value="1"/>
</dbReference>
<reference evidence="10 11" key="1">
    <citation type="submission" date="2015-11" db="EMBL/GenBank/DDBJ databases">
        <title>Exploring the genomic traits of fungus-feeding bacterial genus Collimonas.</title>
        <authorList>
            <person name="Song C."/>
            <person name="Schmidt R."/>
            <person name="de Jager V."/>
            <person name="Krzyzanowska D."/>
            <person name="Jongedijk E."/>
            <person name="Cankar K."/>
            <person name="Beekwilder J."/>
            <person name="van Veen A."/>
            <person name="de Boer W."/>
            <person name="van Veen J.A."/>
            <person name="Garbeva P."/>
        </authorList>
    </citation>
    <scope>NUCLEOTIDE SEQUENCE [LARGE SCALE GENOMIC DNA]</scope>
    <source>
        <strain evidence="10 11">Ter6</strain>
    </source>
</reference>
<dbReference type="FunFam" id="1.10.10.10:FF:000214">
    <property type="entry name" value="Methylated-DNA--protein-cysteine methyltransferase"/>
    <property type="match status" value="1"/>
</dbReference>
<dbReference type="PANTHER" id="PTHR10815:SF5">
    <property type="entry name" value="METHYLATED-DNA--PROTEIN-CYSTEINE METHYLTRANSFERASE"/>
    <property type="match status" value="1"/>
</dbReference>
<keyword evidence="4 10" id="KW-0489">Methyltransferase</keyword>
<gene>
    <name evidence="10" type="primary">ogt</name>
    <name evidence="10" type="ORF">CFter6_0245</name>
</gene>
<sequence>MNLFLHRIASPIGVILLVTDSQDRVRALDFEDYEPRMRSLLATHYGHYDLQAATAPSSAEPALQRYFGGELDALKDIEVATNGTDFQHRVWAALRQIPPARMTTYGKLALQLGEHNGAARAVGSANATNPIAIIVPCHRVVGADGKLTGFAGGLERKAWLLGHERAEAGDPESLRLPGF</sequence>
<dbReference type="InterPro" id="IPR001497">
    <property type="entry name" value="MethylDNA_cys_MeTrfase_AS"/>
</dbReference>
<dbReference type="Proteomes" id="UP000072421">
    <property type="component" value="Chromosome"/>
</dbReference>
<dbReference type="Gene3D" id="1.10.10.10">
    <property type="entry name" value="Winged helix-like DNA-binding domain superfamily/Winged helix DNA-binding domain"/>
    <property type="match status" value="1"/>
</dbReference>
<evidence type="ECO:0000256" key="3">
    <source>
        <dbReference type="ARBA" id="ARBA00011918"/>
    </source>
</evidence>
<dbReference type="PANTHER" id="PTHR10815">
    <property type="entry name" value="METHYLATED-DNA--PROTEIN-CYSTEINE METHYLTRANSFERASE"/>
    <property type="match status" value="1"/>
</dbReference>
<evidence type="ECO:0000256" key="4">
    <source>
        <dbReference type="ARBA" id="ARBA00022603"/>
    </source>
</evidence>
<dbReference type="AlphaFoldDB" id="A0A127P561"/>
<dbReference type="PROSITE" id="PS00374">
    <property type="entry name" value="MGMT"/>
    <property type="match status" value="1"/>
</dbReference>
<dbReference type="SUPFAM" id="SSF46767">
    <property type="entry name" value="Methylated DNA-protein cysteine methyltransferase, C-terminal domain"/>
    <property type="match status" value="1"/>
</dbReference>
<dbReference type="InterPro" id="IPR014048">
    <property type="entry name" value="MethylDNA_cys_MeTrfase_DNA-bd"/>
</dbReference>
<comment type="similarity">
    <text evidence="2">Belongs to the MGMT family.</text>
</comment>
<evidence type="ECO:0000256" key="8">
    <source>
        <dbReference type="ARBA" id="ARBA00049348"/>
    </source>
</evidence>
<dbReference type="CDD" id="cd06445">
    <property type="entry name" value="ATase"/>
    <property type="match status" value="1"/>
</dbReference>
<proteinExistence type="inferred from homology"/>
<dbReference type="InterPro" id="IPR036631">
    <property type="entry name" value="MGMT_N_sf"/>
</dbReference>
<feature type="domain" description="Methylated-DNA-[protein]-cysteine S-methyltransferase DNA binding" evidence="9">
    <location>
        <begin position="85"/>
        <end position="165"/>
    </location>
</feature>
<evidence type="ECO:0000256" key="2">
    <source>
        <dbReference type="ARBA" id="ARBA00008711"/>
    </source>
</evidence>
<dbReference type="GO" id="GO:0003908">
    <property type="term" value="F:methylated-DNA-[protein]-cysteine S-methyltransferase activity"/>
    <property type="evidence" value="ECO:0007669"/>
    <property type="project" value="UniProtKB-EC"/>
</dbReference>
<dbReference type="RefSeq" id="WP_061538380.1">
    <property type="nucleotide sequence ID" value="NZ_CP013232.1"/>
</dbReference>
<evidence type="ECO:0000313" key="11">
    <source>
        <dbReference type="Proteomes" id="UP000072421"/>
    </source>
</evidence>
<evidence type="ECO:0000256" key="5">
    <source>
        <dbReference type="ARBA" id="ARBA00022679"/>
    </source>
</evidence>
<evidence type="ECO:0000259" key="9">
    <source>
        <dbReference type="Pfam" id="PF01035"/>
    </source>
</evidence>
<dbReference type="NCBIfam" id="TIGR00589">
    <property type="entry name" value="ogt"/>
    <property type="match status" value="1"/>
</dbReference>
<evidence type="ECO:0000256" key="1">
    <source>
        <dbReference type="ARBA" id="ARBA00001286"/>
    </source>
</evidence>
<evidence type="ECO:0000256" key="6">
    <source>
        <dbReference type="ARBA" id="ARBA00022763"/>
    </source>
</evidence>
<dbReference type="InterPro" id="IPR036388">
    <property type="entry name" value="WH-like_DNA-bd_sf"/>
</dbReference>
<comment type="catalytic activity">
    <reaction evidence="1">
        <text>a 4-O-methyl-thymidine in DNA + L-cysteinyl-[protein] = a thymidine in DNA + S-methyl-L-cysteinyl-[protein]</text>
        <dbReference type="Rhea" id="RHEA:53428"/>
        <dbReference type="Rhea" id="RHEA-COMP:10131"/>
        <dbReference type="Rhea" id="RHEA-COMP:10132"/>
        <dbReference type="Rhea" id="RHEA-COMP:13555"/>
        <dbReference type="Rhea" id="RHEA-COMP:13556"/>
        <dbReference type="ChEBI" id="CHEBI:29950"/>
        <dbReference type="ChEBI" id="CHEBI:82612"/>
        <dbReference type="ChEBI" id="CHEBI:137386"/>
        <dbReference type="ChEBI" id="CHEBI:137387"/>
        <dbReference type="EC" id="2.1.1.63"/>
    </reaction>
</comment>
<evidence type="ECO:0000256" key="7">
    <source>
        <dbReference type="ARBA" id="ARBA00023204"/>
    </source>
</evidence>
<dbReference type="OrthoDB" id="9802228at2"/>
<keyword evidence="5 10" id="KW-0808">Transferase</keyword>
<dbReference type="EC" id="2.1.1.63" evidence="3"/>
<evidence type="ECO:0000313" key="10">
    <source>
        <dbReference type="EMBL" id="AMO92976.1"/>
    </source>
</evidence>
<dbReference type="GO" id="GO:0032259">
    <property type="term" value="P:methylation"/>
    <property type="evidence" value="ECO:0007669"/>
    <property type="project" value="UniProtKB-KW"/>
</dbReference>
<dbReference type="InterPro" id="IPR036217">
    <property type="entry name" value="MethylDNA_cys_MeTrfase_DNAb"/>
</dbReference>
<organism evidence="10">
    <name type="scientific">Collimonas fungivorans</name>
    <dbReference type="NCBI Taxonomy" id="158899"/>
    <lineage>
        <taxon>Bacteria</taxon>
        <taxon>Pseudomonadati</taxon>
        <taxon>Pseudomonadota</taxon>
        <taxon>Betaproteobacteria</taxon>
        <taxon>Burkholderiales</taxon>
        <taxon>Oxalobacteraceae</taxon>
        <taxon>Collimonas</taxon>
    </lineage>
</organism>
<dbReference type="GO" id="GO:0006281">
    <property type="term" value="P:DNA repair"/>
    <property type="evidence" value="ECO:0007669"/>
    <property type="project" value="UniProtKB-KW"/>
</dbReference>
<dbReference type="SUPFAM" id="SSF53155">
    <property type="entry name" value="Methylated DNA-protein cysteine methyltransferase domain"/>
    <property type="match status" value="1"/>
</dbReference>
<keyword evidence="7" id="KW-0234">DNA repair</keyword>
<accession>A0A127P561</accession>